<sequence length="188" mass="19563">MSAVTDVGAVTDVRAGGTPTGPQTAPQTGAETGPSDVEAGDAAAGSSLEARARALAAARGFLGTPYRHQGSRQGVGCDCLGLVRGVWRTLYGTEPEAPGPYTPDWAERADGEPLLEAAARHMPAIAVDDALPGDLLLFRWRPQAAAKHCGILDAGGRVIHAYEGHCVVSSPLGPAWRRRIAAAFRFPE</sequence>
<keyword evidence="2" id="KW-0645">Protease</keyword>
<dbReference type="NCBIfam" id="TIGR02219">
    <property type="entry name" value="phage_NlpC_fam"/>
    <property type="match status" value="1"/>
</dbReference>
<comment type="similarity">
    <text evidence="1">Belongs to the peptidase C40 family.</text>
</comment>
<dbReference type="PROSITE" id="PS51935">
    <property type="entry name" value="NLPC_P60"/>
    <property type="match status" value="1"/>
</dbReference>
<feature type="region of interest" description="Disordered" evidence="5">
    <location>
        <begin position="1"/>
        <end position="45"/>
    </location>
</feature>
<evidence type="ECO:0000256" key="5">
    <source>
        <dbReference type="SAM" id="MobiDB-lite"/>
    </source>
</evidence>
<evidence type="ECO:0000313" key="7">
    <source>
        <dbReference type="EMBL" id="GGD12526.1"/>
    </source>
</evidence>
<evidence type="ECO:0000259" key="6">
    <source>
        <dbReference type="PROSITE" id="PS51935"/>
    </source>
</evidence>
<dbReference type="InterPro" id="IPR000064">
    <property type="entry name" value="NLP_P60_dom"/>
</dbReference>
<dbReference type="Gene3D" id="3.90.1720.10">
    <property type="entry name" value="endopeptidase domain like (from Nostoc punctiforme)"/>
    <property type="match status" value="1"/>
</dbReference>
<name>A0A917D972_9HYPH</name>
<accession>A0A917D972</accession>
<feature type="domain" description="NlpC/P60" evidence="6">
    <location>
        <begin position="48"/>
        <end position="187"/>
    </location>
</feature>
<evidence type="ECO:0000256" key="1">
    <source>
        <dbReference type="ARBA" id="ARBA00007074"/>
    </source>
</evidence>
<dbReference type="InterPro" id="IPR038765">
    <property type="entry name" value="Papain-like_cys_pep_sf"/>
</dbReference>
<proteinExistence type="inferred from homology"/>
<feature type="compositionally biased region" description="Low complexity" evidence="5">
    <location>
        <begin position="15"/>
        <end position="30"/>
    </location>
</feature>
<keyword evidence="4" id="KW-0788">Thiol protease</keyword>
<gene>
    <name evidence="7" type="ORF">GCM10011335_14250</name>
</gene>
<dbReference type="GO" id="GO:0006508">
    <property type="term" value="P:proteolysis"/>
    <property type="evidence" value="ECO:0007669"/>
    <property type="project" value="UniProtKB-KW"/>
</dbReference>
<dbReference type="Proteomes" id="UP000613160">
    <property type="component" value="Unassembled WGS sequence"/>
</dbReference>
<dbReference type="InterPro" id="IPR011929">
    <property type="entry name" value="Phage_pept_NlpC/P60"/>
</dbReference>
<evidence type="ECO:0000256" key="2">
    <source>
        <dbReference type="ARBA" id="ARBA00022670"/>
    </source>
</evidence>
<evidence type="ECO:0000256" key="3">
    <source>
        <dbReference type="ARBA" id="ARBA00022801"/>
    </source>
</evidence>
<dbReference type="GO" id="GO:0008234">
    <property type="term" value="F:cysteine-type peptidase activity"/>
    <property type="evidence" value="ECO:0007669"/>
    <property type="project" value="UniProtKB-KW"/>
</dbReference>
<dbReference type="EMBL" id="BMJJ01000003">
    <property type="protein sequence ID" value="GGD12526.1"/>
    <property type="molecule type" value="Genomic_DNA"/>
</dbReference>
<keyword evidence="8" id="KW-1185">Reference proteome</keyword>
<evidence type="ECO:0000256" key="4">
    <source>
        <dbReference type="ARBA" id="ARBA00022807"/>
    </source>
</evidence>
<dbReference type="SUPFAM" id="SSF54001">
    <property type="entry name" value="Cysteine proteinases"/>
    <property type="match status" value="1"/>
</dbReference>
<evidence type="ECO:0000313" key="8">
    <source>
        <dbReference type="Proteomes" id="UP000613160"/>
    </source>
</evidence>
<reference evidence="7" key="1">
    <citation type="journal article" date="2014" name="Int. J. Syst. Evol. Microbiol.">
        <title>Complete genome sequence of Corynebacterium casei LMG S-19264T (=DSM 44701T), isolated from a smear-ripened cheese.</title>
        <authorList>
            <consortium name="US DOE Joint Genome Institute (JGI-PGF)"/>
            <person name="Walter F."/>
            <person name="Albersmeier A."/>
            <person name="Kalinowski J."/>
            <person name="Ruckert C."/>
        </authorList>
    </citation>
    <scope>NUCLEOTIDE SEQUENCE</scope>
    <source>
        <strain evidence="7">CGMCC 1.15493</strain>
    </source>
</reference>
<dbReference type="AlphaFoldDB" id="A0A917D972"/>
<keyword evidence="3" id="KW-0378">Hydrolase</keyword>
<protein>
    <recommendedName>
        <fullName evidence="6">NlpC/P60 domain-containing protein</fullName>
    </recommendedName>
</protein>
<dbReference type="Pfam" id="PF00877">
    <property type="entry name" value="NLPC_P60"/>
    <property type="match status" value="1"/>
</dbReference>
<organism evidence="7 8">
    <name type="scientific">Aureimonas glaciei</name>
    <dbReference type="NCBI Taxonomy" id="1776957"/>
    <lineage>
        <taxon>Bacteria</taxon>
        <taxon>Pseudomonadati</taxon>
        <taxon>Pseudomonadota</taxon>
        <taxon>Alphaproteobacteria</taxon>
        <taxon>Hyphomicrobiales</taxon>
        <taxon>Aurantimonadaceae</taxon>
        <taxon>Aureimonas</taxon>
    </lineage>
</organism>
<comment type="caution">
    <text evidence="7">The sequence shown here is derived from an EMBL/GenBank/DDBJ whole genome shotgun (WGS) entry which is preliminary data.</text>
</comment>
<reference evidence="7" key="2">
    <citation type="submission" date="2020-09" db="EMBL/GenBank/DDBJ databases">
        <authorList>
            <person name="Sun Q."/>
            <person name="Zhou Y."/>
        </authorList>
    </citation>
    <scope>NUCLEOTIDE SEQUENCE</scope>
    <source>
        <strain evidence="7">CGMCC 1.15493</strain>
    </source>
</reference>